<dbReference type="NCBIfam" id="NF002957">
    <property type="entry name" value="PRK03619.1"/>
    <property type="match status" value="1"/>
</dbReference>
<feature type="active site" evidence="8">
    <location>
        <position position="196"/>
    </location>
</feature>
<protein>
    <recommendedName>
        <fullName evidence="8">Phosphoribosylformylglycinamidine synthase subunit PurQ</fullName>
        <shortName evidence="8">FGAM synthase</shortName>
        <ecNumber evidence="8">6.3.5.3</ecNumber>
    </recommendedName>
    <alternativeName>
        <fullName evidence="8">Formylglycinamide ribonucleotide amidotransferase subunit I</fullName>
        <shortName evidence="8">FGAR amidotransferase I</shortName>
        <shortName evidence="8">FGAR-AT I</shortName>
    </alternativeName>
    <alternativeName>
        <fullName evidence="8">Glutaminase PurQ</fullName>
        <ecNumber evidence="8">3.5.1.2</ecNumber>
    </alternativeName>
    <alternativeName>
        <fullName evidence="8">Phosphoribosylformylglycinamidine synthase subunit I</fullName>
    </alternativeName>
</protein>
<keyword evidence="10" id="KW-1185">Reference proteome</keyword>
<dbReference type="EC" id="3.5.1.2" evidence="8"/>
<dbReference type="GO" id="GO:0004642">
    <property type="term" value="F:phosphoribosylformylglycinamidine synthase activity"/>
    <property type="evidence" value="ECO:0007669"/>
    <property type="project" value="UniProtKB-UniRule"/>
</dbReference>
<proteinExistence type="inferred from homology"/>
<dbReference type="AlphaFoldDB" id="U4TN59"/>
<evidence type="ECO:0000256" key="5">
    <source>
        <dbReference type="ARBA" id="ARBA00022801"/>
    </source>
</evidence>
<dbReference type="Gene3D" id="3.40.50.880">
    <property type="match status" value="1"/>
</dbReference>
<dbReference type="EMBL" id="KI271591">
    <property type="protein sequence ID" value="ERL64845.1"/>
    <property type="molecule type" value="Genomic_DNA"/>
</dbReference>
<dbReference type="HAMAP" id="MF_00421">
    <property type="entry name" value="PurQ"/>
    <property type="match status" value="1"/>
</dbReference>
<evidence type="ECO:0000313" key="10">
    <source>
        <dbReference type="Proteomes" id="UP000030647"/>
    </source>
</evidence>
<comment type="catalytic activity">
    <reaction evidence="8">
        <text>L-glutamine + H2O = L-glutamate + NH4(+)</text>
        <dbReference type="Rhea" id="RHEA:15889"/>
        <dbReference type="ChEBI" id="CHEBI:15377"/>
        <dbReference type="ChEBI" id="CHEBI:28938"/>
        <dbReference type="ChEBI" id="CHEBI:29985"/>
        <dbReference type="ChEBI" id="CHEBI:58359"/>
        <dbReference type="EC" id="3.5.1.2"/>
    </reaction>
</comment>
<dbReference type="STRING" id="1231336.L248_0449"/>
<dbReference type="UniPathway" id="UPA00074">
    <property type="reaction ID" value="UER00128"/>
</dbReference>
<keyword evidence="7 8" id="KW-0315">Glutamine amidotransferase</keyword>
<evidence type="ECO:0000256" key="1">
    <source>
        <dbReference type="ARBA" id="ARBA00022490"/>
    </source>
</evidence>
<keyword evidence="4 8" id="KW-0658">Purine biosynthesis</keyword>
<dbReference type="GO" id="GO:0004359">
    <property type="term" value="F:glutaminase activity"/>
    <property type="evidence" value="ECO:0007669"/>
    <property type="project" value="UniProtKB-EC"/>
</dbReference>
<keyword evidence="1 8" id="KW-0963">Cytoplasm</keyword>
<evidence type="ECO:0000256" key="6">
    <source>
        <dbReference type="ARBA" id="ARBA00022840"/>
    </source>
</evidence>
<keyword evidence="3 8" id="KW-0547">Nucleotide-binding</keyword>
<dbReference type="InterPro" id="IPR010075">
    <property type="entry name" value="PRibForGlyAmidine_synth_PurQ"/>
</dbReference>
<keyword evidence="5 8" id="KW-0378">Hydrolase</keyword>
<dbReference type="PROSITE" id="PS51273">
    <property type="entry name" value="GATASE_TYPE_1"/>
    <property type="match status" value="1"/>
</dbReference>
<dbReference type="CDD" id="cd01740">
    <property type="entry name" value="GATase1_FGAR_AT"/>
    <property type="match status" value="1"/>
</dbReference>
<evidence type="ECO:0000256" key="2">
    <source>
        <dbReference type="ARBA" id="ARBA00022598"/>
    </source>
</evidence>
<name>U4TN59_9LACO</name>
<comment type="pathway">
    <text evidence="8">Purine metabolism; IMP biosynthesis via de novo pathway; 5-amino-1-(5-phospho-D-ribosyl)imidazole from N(2)-formyl-N(1)-(5-phospho-D-ribosyl)glycinamide: step 1/2.</text>
</comment>
<feature type="active site" evidence="8">
    <location>
        <position position="194"/>
    </location>
</feature>
<dbReference type="PIRSF" id="PIRSF001586">
    <property type="entry name" value="FGAM_synth_I"/>
    <property type="match status" value="1"/>
</dbReference>
<dbReference type="GO" id="GO:0005524">
    <property type="term" value="F:ATP binding"/>
    <property type="evidence" value="ECO:0007669"/>
    <property type="project" value="UniProtKB-KW"/>
</dbReference>
<dbReference type="Proteomes" id="UP000030647">
    <property type="component" value="Unassembled WGS sequence"/>
</dbReference>
<dbReference type="RefSeq" id="WP_022529782.1">
    <property type="nucleotide sequence ID" value="NZ_KI271591.1"/>
</dbReference>
<comment type="subunit">
    <text evidence="8">Part of the FGAM synthase complex composed of 1 PurL, 1 PurQ and 2 PurS subunits.</text>
</comment>
<keyword evidence="6 8" id="KW-0067">ATP-binding</keyword>
<evidence type="ECO:0000313" key="9">
    <source>
        <dbReference type="EMBL" id="ERL64845.1"/>
    </source>
</evidence>
<organism evidence="9 10">
    <name type="scientific">Schleiferilactobacillus shenzhenensis LY-73</name>
    <dbReference type="NCBI Taxonomy" id="1231336"/>
    <lineage>
        <taxon>Bacteria</taxon>
        <taxon>Bacillati</taxon>
        <taxon>Bacillota</taxon>
        <taxon>Bacilli</taxon>
        <taxon>Lactobacillales</taxon>
        <taxon>Lactobacillaceae</taxon>
        <taxon>Schleiferilactobacillus</taxon>
    </lineage>
</organism>
<comment type="catalytic activity">
    <reaction evidence="8">
        <text>N(2)-formyl-N(1)-(5-phospho-beta-D-ribosyl)glycinamide + L-glutamine + ATP + H2O = 2-formamido-N(1)-(5-O-phospho-beta-D-ribosyl)acetamidine + L-glutamate + ADP + phosphate + H(+)</text>
        <dbReference type="Rhea" id="RHEA:17129"/>
        <dbReference type="ChEBI" id="CHEBI:15377"/>
        <dbReference type="ChEBI" id="CHEBI:15378"/>
        <dbReference type="ChEBI" id="CHEBI:29985"/>
        <dbReference type="ChEBI" id="CHEBI:30616"/>
        <dbReference type="ChEBI" id="CHEBI:43474"/>
        <dbReference type="ChEBI" id="CHEBI:58359"/>
        <dbReference type="ChEBI" id="CHEBI:147286"/>
        <dbReference type="ChEBI" id="CHEBI:147287"/>
        <dbReference type="ChEBI" id="CHEBI:456216"/>
        <dbReference type="EC" id="6.3.5.3"/>
    </reaction>
</comment>
<evidence type="ECO:0000256" key="4">
    <source>
        <dbReference type="ARBA" id="ARBA00022755"/>
    </source>
</evidence>
<comment type="function">
    <text evidence="8">Part of the phosphoribosylformylglycinamidine synthase complex involved in the purines biosynthetic pathway. Catalyzes the ATP-dependent conversion of formylglycinamide ribonucleotide (FGAR) and glutamine to yield formylglycinamidine ribonucleotide (FGAM) and glutamate. The FGAM synthase complex is composed of three subunits. PurQ produces an ammonia molecule by converting glutamine to glutamate. PurL transfers the ammonia molecule to FGAR to form FGAM in an ATP-dependent manner. PurS interacts with PurQ and PurL and is thought to assist in the transfer of the ammonia molecule from PurQ to PurL.</text>
</comment>
<comment type="subcellular location">
    <subcellularLocation>
        <location evidence="8">Cytoplasm</location>
    </subcellularLocation>
</comment>
<dbReference type="PANTHER" id="PTHR47552:SF1">
    <property type="entry name" value="PHOSPHORIBOSYLFORMYLGLYCINAMIDINE SYNTHASE SUBUNIT PURQ"/>
    <property type="match status" value="1"/>
</dbReference>
<dbReference type="GO" id="GO:0006189">
    <property type="term" value="P:'de novo' IMP biosynthetic process"/>
    <property type="evidence" value="ECO:0007669"/>
    <property type="project" value="UniProtKB-UniRule"/>
</dbReference>
<reference evidence="10" key="1">
    <citation type="journal article" date="2013" name="Genome Announc.">
        <title>Whole-Genome Sequencing of Lactobacillus shenzhenensis Strain LY-73T.</title>
        <authorList>
            <person name="Lin Z."/>
            <person name="Liu Z."/>
            <person name="Yang R."/>
            <person name="Zou Y."/>
            <person name="Wan D."/>
            <person name="Chen J."/>
            <person name="Guo M."/>
            <person name="Zhao J."/>
            <person name="Fang C."/>
            <person name="Yang R."/>
            <person name="Liu F."/>
        </authorList>
    </citation>
    <scope>NUCLEOTIDE SEQUENCE [LARGE SCALE GENOMIC DNA]</scope>
    <source>
        <strain evidence="10">LY-73</strain>
    </source>
</reference>
<evidence type="ECO:0000256" key="8">
    <source>
        <dbReference type="HAMAP-Rule" id="MF_00421"/>
    </source>
</evidence>
<dbReference type="Pfam" id="PF13507">
    <property type="entry name" value="GATase_5"/>
    <property type="match status" value="1"/>
</dbReference>
<evidence type="ECO:0000256" key="3">
    <source>
        <dbReference type="ARBA" id="ARBA00022741"/>
    </source>
</evidence>
<accession>U4TN59</accession>
<dbReference type="OrthoDB" id="9804441at2"/>
<dbReference type="InterPro" id="IPR029062">
    <property type="entry name" value="Class_I_gatase-like"/>
</dbReference>
<gene>
    <name evidence="8 9" type="primary">purQ</name>
    <name evidence="9" type="ORF">L248_0449</name>
</gene>
<dbReference type="SUPFAM" id="SSF52317">
    <property type="entry name" value="Class I glutamine amidotransferase-like"/>
    <property type="match status" value="1"/>
</dbReference>
<dbReference type="SMART" id="SM01211">
    <property type="entry name" value="GATase_5"/>
    <property type="match status" value="1"/>
</dbReference>
<dbReference type="eggNOG" id="COG0047">
    <property type="taxonomic scope" value="Bacteria"/>
</dbReference>
<dbReference type="GO" id="GO:0005737">
    <property type="term" value="C:cytoplasm"/>
    <property type="evidence" value="ECO:0007669"/>
    <property type="project" value="UniProtKB-SubCell"/>
</dbReference>
<dbReference type="NCBIfam" id="TIGR01737">
    <property type="entry name" value="FGAM_synth_I"/>
    <property type="match status" value="1"/>
</dbReference>
<dbReference type="HOGENOM" id="CLU_001031_3_1_9"/>
<dbReference type="PANTHER" id="PTHR47552">
    <property type="entry name" value="PHOSPHORIBOSYLFORMYLGLYCINAMIDINE SYNTHASE SUBUNIT PURQ"/>
    <property type="match status" value="1"/>
</dbReference>
<keyword evidence="2 8" id="KW-0436">Ligase</keyword>
<evidence type="ECO:0000256" key="7">
    <source>
        <dbReference type="ARBA" id="ARBA00022962"/>
    </source>
</evidence>
<feature type="active site" description="Nucleophile" evidence="8">
    <location>
        <position position="86"/>
    </location>
</feature>
<sequence>MRAAVITFPGSNCDTDLQWALQQICGIPADLIPASQDSLAGYDAVFLPGGFSYGDYLRSGAIARFSPIMGAVKQFAAAGGYVIGICNGFQILTEAGLLPGALQWNTSLHFICAPATLTVVNTATAFSNQYTENQAITLPIAHGEGNYYADPVTLADLEAHHQVVFRYRENPNGSLNDIAGITNRAGNVLGMMPHPERRVEALLGGTDGQGVFNSLAHTVKEAAVHVAG</sequence>
<dbReference type="EC" id="6.3.5.3" evidence="8"/>